<evidence type="ECO:0000256" key="9">
    <source>
        <dbReference type="SAM" id="Phobius"/>
    </source>
</evidence>
<evidence type="ECO:0000256" key="8">
    <source>
        <dbReference type="ARBA" id="ARBA00023136"/>
    </source>
</evidence>
<evidence type="ECO:0000256" key="6">
    <source>
        <dbReference type="ARBA" id="ARBA00022692"/>
    </source>
</evidence>
<evidence type="ECO:0000256" key="3">
    <source>
        <dbReference type="ARBA" id="ARBA00022448"/>
    </source>
</evidence>
<evidence type="ECO:0000256" key="2">
    <source>
        <dbReference type="ARBA" id="ARBA00007069"/>
    </source>
</evidence>
<keyword evidence="5" id="KW-0592">Phosphate transport</keyword>
<dbReference type="Pfam" id="PF00528">
    <property type="entry name" value="BPD_transp_1"/>
    <property type="match status" value="1"/>
</dbReference>
<dbReference type="Gene3D" id="1.10.3720.10">
    <property type="entry name" value="MetI-like"/>
    <property type="match status" value="1"/>
</dbReference>
<dbReference type="AlphaFoldDB" id="A0A6J6ANX3"/>
<feature type="transmembrane region" description="Helical" evidence="9">
    <location>
        <begin position="249"/>
        <end position="273"/>
    </location>
</feature>
<evidence type="ECO:0000256" key="1">
    <source>
        <dbReference type="ARBA" id="ARBA00004651"/>
    </source>
</evidence>
<keyword evidence="8 9" id="KW-0472">Membrane</keyword>
<name>A0A6J6ANX3_9ZZZZ</name>
<dbReference type="CDD" id="cd06261">
    <property type="entry name" value="TM_PBP2"/>
    <property type="match status" value="1"/>
</dbReference>
<comment type="subcellular location">
    <subcellularLocation>
        <location evidence="1">Cell membrane</location>
        <topology evidence="1">Multi-pass membrane protein</topology>
    </subcellularLocation>
</comment>
<gene>
    <name evidence="11" type="ORF">UFOPK4182_00687</name>
</gene>
<feature type="transmembrane region" description="Helical" evidence="9">
    <location>
        <begin position="202"/>
        <end position="220"/>
    </location>
</feature>
<feature type="transmembrane region" description="Helical" evidence="9">
    <location>
        <begin position="139"/>
        <end position="161"/>
    </location>
</feature>
<dbReference type="GO" id="GO:0005315">
    <property type="term" value="F:phosphate transmembrane transporter activity"/>
    <property type="evidence" value="ECO:0007669"/>
    <property type="project" value="InterPro"/>
</dbReference>
<keyword evidence="4" id="KW-1003">Cell membrane</keyword>
<evidence type="ECO:0000259" key="10">
    <source>
        <dbReference type="PROSITE" id="PS50928"/>
    </source>
</evidence>
<reference evidence="11" key="1">
    <citation type="submission" date="2020-05" db="EMBL/GenBank/DDBJ databases">
        <authorList>
            <person name="Chiriac C."/>
            <person name="Salcher M."/>
            <person name="Ghai R."/>
            <person name="Kavagutti S V."/>
        </authorList>
    </citation>
    <scope>NUCLEOTIDE SEQUENCE</scope>
</reference>
<dbReference type="NCBIfam" id="TIGR00974">
    <property type="entry name" value="3a0107s02c"/>
    <property type="match status" value="1"/>
</dbReference>
<dbReference type="PANTHER" id="PTHR42922:SF1">
    <property type="entry name" value="PHOSPHATE TRANSPORT SYSTEM PERMEASE PROTEIN PSTA"/>
    <property type="match status" value="1"/>
</dbReference>
<dbReference type="InterPro" id="IPR005672">
    <property type="entry name" value="Phosphate_PstA"/>
</dbReference>
<keyword evidence="3" id="KW-0813">Transport</keyword>
<dbReference type="SUPFAM" id="SSF161098">
    <property type="entry name" value="MetI-like"/>
    <property type="match status" value="1"/>
</dbReference>
<dbReference type="InterPro" id="IPR035906">
    <property type="entry name" value="MetI-like_sf"/>
</dbReference>
<feature type="transmembrane region" description="Helical" evidence="9">
    <location>
        <begin position="78"/>
        <end position="98"/>
    </location>
</feature>
<dbReference type="GO" id="GO:0035435">
    <property type="term" value="P:phosphate ion transmembrane transport"/>
    <property type="evidence" value="ECO:0007669"/>
    <property type="project" value="InterPro"/>
</dbReference>
<feature type="transmembrane region" description="Helical" evidence="9">
    <location>
        <begin position="320"/>
        <end position="341"/>
    </location>
</feature>
<organism evidence="11">
    <name type="scientific">freshwater metagenome</name>
    <dbReference type="NCBI Taxonomy" id="449393"/>
    <lineage>
        <taxon>unclassified sequences</taxon>
        <taxon>metagenomes</taxon>
        <taxon>ecological metagenomes</taxon>
    </lineage>
</organism>
<evidence type="ECO:0000256" key="7">
    <source>
        <dbReference type="ARBA" id="ARBA00022989"/>
    </source>
</evidence>
<dbReference type="InterPro" id="IPR051408">
    <property type="entry name" value="Phosphate_transprt_permease"/>
</dbReference>
<keyword evidence="6 9" id="KW-0812">Transmembrane</keyword>
<evidence type="ECO:0000256" key="4">
    <source>
        <dbReference type="ARBA" id="ARBA00022475"/>
    </source>
</evidence>
<feature type="transmembrane region" description="Helical" evidence="9">
    <location>
        <begin position="20"/>
        <end position="40"/>
    </location>
</feature>
<dbReference type="PROSITE" id="PS50928">
    <property type="entry name" value="ABC_TM1"/>
    <property type="match status" value="1"/>
</dbReference>
<feature type="transmembrane region" description="Helical" evidence="9">
    <location>
        <begin position="46"/>
        <end position="66"/>
    </location>
</feature>
<evidence type="ECO:0000256" key="5">
    <source>
        <dbReference type="ARBA" id="ARBA00022592"/>
    </source>
</evidence>
<evidence type="ECO:0000313" key="11">
    <source>
        <dbReference type="EMBL" id="CAB4371912.1"/>
    </source>
</evidence>
<feature type="domain" description="ABC transmembrane type-1" evidence="10">
    <location>
        <begin position="135"/>
        <end position="338"/>
    </location>
</feature>
<dbReference type="GO" id="GO:0005886">
    <property type="term" value="C:plasma membrane"/>
    <property type="evidence" value="ECO:0007669"/>
    <property type="project" value="UniProtKB-SubCell"/>
</dbReference>
<dbReference type="EMBL" id="CAEUNI010000067">
    <property type="protein sequence ID" value="CAB4371912.1"/>
    <property type="molecule type" value="Genomic_DNA"/>
</dbReference>
<dbReference type="InterPro" id="IPR000515">
    <property type="entry name" value="MetI-like"/>
</dbReference>
<dbReference type="PANTHER" id="PTHR42922">
    <property type="entry name" value="PHOSPHATE TRANSPORT SYSTEM PERMEASE PROTEIN PSTA"/>
    <property type="match status" value="1"/>
</dbReference>
<feature type="transmembrane region" description="Helical" evidence="9">
    <location>
        <begin position="173"/>
        <end position="196"/>
    </location>
</feature>
<keyword evidence="7 9" id="KW-1133">Transmembrane helix</keyword>
<proteinExistence type="inferred from homology"/>
<protein>
    <submittedName>
        <fullName evidence="11">Unannotated protein</fullName>
    </submittedName>
</protein>
<comment type="similarity">
    <text evidence="2">Belongs to the binding-protein-dependent transport system permease family. CysTW subfamily.</text>
</comment>
<sequence length="348" mass="37095">MSATVAQPIKPWRVNFKQAWPEIAGAIFAVVLTYAIVSATPLKGKLGFFVTLIFVATIVAAGISWLRRDRKAAFNSVSTVLVYIAGLFVIVPLASILYEIVRRGIAGLSWGMFTTDMAVTASDAPLSEGGILHAVVGSLYVVLIATIVSVPIGLLTSLYLTEIKGKAASTIRFFVQAMSGIPSIVAGLFIYAIWMIALGNQYSAFTGAMALAILMIPTVARTSEEVLKLVPGDLREAGLALGGTQWRTVAMIILPAAQSGLITSVILGIARVAGETAPLLLTMGGADALNLNPFSGYSSAIPFYVWKNFSMGTELSIQRAWSGVLVLMIIVLIFFSITRLLSNKKGRF</sequence>
<accession>A0A6J6ANX3</accession>